<reference evidence="7 8" key="1">
    <citation type="journal article" date="2017" name="Environ. Microbiol.">
        <title>Decay of the glycolytic pathway and adaptation to intranuclear parasitism within Enterocytozoonidae microsporidia.</title>
        <authorList>
            <person name="Wiredu Boakye D."/>
            <person name="Jaroenlak P."/>
            <person name="Prachumwat A."/>
            <person name="Williams T.A."/>
            <person name="Bateman K.S."/>
            <person name="Itsathitphaisarn O."/>
            <person name="Sritunyalucksana K."/>
            <person name="Paszkiewicz K.H."/>
            <person name="Moore K.A."/>
            <person name="Stentiford G.D."/>
            <person name="Williams B.A."/>
        </authorList>
    </citation>
    <scope>NUCLEOTIDE SEQUENCE [LARGE SCALE GENOMIC DNA]</scope>
    <source>
        <strain evidence="7 8">GB1</strain>
    </source>
</reference>
<evidence type="ECO:0000313" key="8">
    <source>
        <dbReference type="Proteomes" id="UP000192639"/>
    </source>
</evidence>
<dbReference type="SUPFAM" id="SSF57667">
    <property type="entry name" value="beta-beta-alpha zinc fingers"/>
    <property type="match status" value="1"/>
</dbReference>
<dbReference type="Proteomes" id="UP000192639">
    <property type="component" value="Unassembled WGS sequence"/>
</dbReference>
<dbReference type="PROSITE" id="PS00028">
    <property type="entry name" value="ZINC_FINGER_C2H2_1"/>
    <property type="match status" value="1"/>
</dbReference>
<dbReference type="PROSITE" id="PS50157">
    <property type="entry name" value="ZINC_FINGER_C2H2_2"/>
    <property type="match status" value="2"/>
</dbReference>
<dbReference type="OrthoDB" id="2188412at2759"/>
<organism evidence="7 8">
    <name type="scientific">Enterospora canceri</name>
    <dbReference type="NCBI Taxonomy" id="1081671"/>
    <lineage>
        <taxon>Eukaryota</taxon>
        <taxon>Fungi</taxon>
        <taxon>Fungi incertae sedis</taxon>
        <taxon>Microsporidia</taxon>
        <taxon>Enterocytozoonidae</taxon>
        <taxon>Enterospora</taxon>
    </lineage>
</organism>
<evidence type="ECO:0000313" key="7">
    <source>
        <dbReference type="EMBL" id="ORD94182.1"/>
    </source>
</evidence>
<dbReference type="GO" id="GO:0008270">
    <property type="term" value="F:zinc ion binding"/>
    <property type="evidence" value="ECO:0007669"/>
    <property type="project" value="UniProtKB-KW"/>
</dbReference>
<evidence type="ECO:0000256" key="5">
    <source>
        <dbReference type="PROSITE-ProRule" id="PRU00042"/>
    </source>
</evidence>
<evidence type="ECO:0000256" key="3">
    <source>
        <dbReference type="ARBA" id="ARBA00022771"/>
    </source>
</evidence>
<dbReference type="AlphaFoldDB" id="A0A1Y1S6X1"/>
<proteinExistence type="predicted"/>
<dbReference type="GO" id="GO:0005634">
    <property type="term" value="C:nucleus"/>
    <property type="evidence" value="ECO:0007669"/>
    <property type="project" value="UniProtKB-ARBA"/>
</dbReference>
<dbReference type="PANTHER" id="PTHR19818">
    <property type="entry name" value="ZINC FINGER PROTEIN ZIC AND GLI"/>
    <property type="match status" value="1"/>
</dbReference>
<dbReference type="SMART" id="SM00355">
    <property type="entry name" value="ZnF_C2H2"/>
    <property type="match status" value="3"/>
</dbReference>
<evidence type="ECO:0000256" key="2">
    <source>
        <dbReference type="ARBA" id="ARBA00022737"/>
    </source>
</evidence>
<dbReference type="Gene3D" id="3.30.160.60">
    <property type="entry name" value="Classic Zinc Finger"/>
    <property type="match status" value="2"/>
</dbReference>
<evidence type="ECO:0000259" key="6">
    <source>
        <dbReference type="PROSITE" id="PS50157"/>
    </source>
</evidence>
<evidence type="ECO:0000256" key="1">
    <source>
        <dbReference type="ARBA" id="ARBA00022723"/>
    </source>
</evidence>
<feature type="domain" description="C2H2-type" evidence="6">
    <location>
        <begin position="39"/>
        <end position="70"/>
    </location>
</feature>
<evidence type="ECO:0000256" key="4">
    <source>
        <dbReference type="ARBA" id="ARBA00022833"/>
    </source>
</evidence>
<dbReference type="InterPro" id="IPR013087">
    <property type="entry name" value="Znf_C2H2_type"/>
</dbReference>
<dbReference type="GO" id="GO:0000978">
    <property type="term" value="F:RNA polymerase II cis-regulatory region sequence-specific DNA binding"/>
    <property type="evidence" value="ECO:0007669"/>
    <property type="project" value="TreeGrafter"/>
</dbReference>
<dbReference type="EMBL" id="LWDP01000030">
    <property type="protein sequence ID" value="ORD94182.1"/>
    <property type="molecule type" value="Genomic_DNA"/>
</dbReference>
<keyword evidence="8" id="KW-1185">Reference proteome</keyword>
<dbReference type="GO" id="GO:0000981">
    <property type="term" value="F:DNA-binding transcription factor activity, RNA polymerase II-specific"/>
    <property type="evidence" value="ECO:0007669"/>
    <property type="project" value="TreeGrafter"/>
</dbReference>
<protein>
    <submittedName>
        <fullName evidence="7">GLIS2</fullName>
    </submittedName>
</protein>
<sequence>MVDTKKCQWNGCNKDVDVKRITEHFNNHLSSDNLSNGGLVCKWTGCKYTKKFTTQNNLNTHFRNHFANKPWECKTCHNLFSKEDALKKHEEKHEAENTRILKEADKLFHLSEMRDEMLEKTEELLYERAYYVNLNRILKDEFYRDKSNDDSWRDYL</sequence>
<dbReference type="PANTHER" id="PTHR19818:SF139">
    <property type="entry name" value="PAIR-RULE PROTEIN ODD-PAIRED"/>
    <property type="match status" value="1"/>
</dbReference>
<dbReference type="VEuPathDB" id="MicrosporidiaDB:ECANGB1_1092"/>
<gene>
    <name evidence="7" type="primary">GLIS2</name>
    <name evidence="7" type="ORF">ECANGB1_1092</name>
</gene>
<keyword evidence="3 5" id="KW-0863">Zinc-finger</keyword>
<dbReference type="InterPro" id="IPR050329">
    <property type="entry name" value="GLI_C2H2-zinc-finger"/>
</dbReference>
<dbReference type="GO" id="GO:0045944">
    <property type="term" value="P:positive regulation of transcription by RNA polymerase II"/>
    <property type="evidence" value="ECO:0007669"/>
    <property type="project" value="UniProtKB-ARBA"/>
</dbReference>
<feature type="domain" description="C2H2-type" evidence="6">
    <location>
        <begin position="71"/>
        <end position="98"/>
    </location>
</feature>
<comment type="caution">
    <text evidence="7">The sequence shown here is derived from an EMBL/GenBank/DDBJ whole genome shotgun (WGS) entry which is preliminary data.</text>
</comment>
<keyword evidence="4" id="KW-0862">Zinc</keyword>
<name>A0A1Y1S6X1_9MICR</name>
<accession>A0A1Y1S6X1</accession>
<dbReference type="InterPro" id="IPR036236">
    <property type="entry name" value="Znf_C2H2_sf"/>
</dbReference>
<keyword evidence="1" id="KW-0479">Metal-binding</keyword>
<keyword evidence="2" id="KW-0677">Repeat</keyword>